<dbReference type="AlphaFoldDB" id="A1B6S4"/>
<proteinExistence type="predicted"/>
<dbReference type="STRING" id="318586.Pden_3137"/>
<protein>
    <submittedName>
        <fullName evidence="1">Uncharacterized protein</fullName>
    </submittedName>
</protein>
<evidence type="ECO:0000313" key="1">
    <source>
        <dbReference type="EMBL" id="ABL71218.1"/>
    </source>
</evidence>
<dbReference type="HOGENOM" id="CLU_1659067_0_0_5"/>
<organism evidence="1 2">
    <name type="scientific">Paracoccus denitrificans (strain Pd 1222)</name>
    <dbReference type="NCBI Taxonomy" id="318586"/>
    <lineage>
        <taxon>Bacteria</taxon>
        <taxon>Pseudomonadati</taxon>
        <taxon>Pseudomonadota</taxon>
        <taxon>Alphaproteobacteria</taxon>
        <taxon>Rhodobacterales</taxon>
        <taxon>Paracoccaceae</taxon>
        <taxon>Paracoccus</taxon>
    </lineage>
</organism>
<keyword evidence="2" id="KW-1185">Reference proteome</keyword>
<dbReference type="Proteomes" id="UP000000361">
    <property type="component" value="Chromosome 2"/>
</dbReference>
<dbReference type="EMBL" id="CP000490">
    <property type="protein sequence ID" value="ABL71218.1"/>
    <property type="molecule type" value="Genomic_DNA"/>
</dbReference>
<dbReference type="EnsemblBacteria" id="ABL71218">
    <property type="protein sequence ID" value="ABL71218"/>
    <property type="gene ID" value="Pden_3137"/>
</dbReference>
<accession>A1B6S4</accession>
<name>A1B6S4_PARDP</name>
<sequence length="159" mass="17690">MVSRLPHWVIFRIVVALLRDCRRLALLGLTGLPLGSRASFFGPVPTMGSSMAPPGDPARMNKTWGRRDGIAPSGSKLSCKLVIWLERMSLRSRGSLSAASVVTDRRGPRPRDTMMSRQLFPPRVQDMGNETLQMLNCVRFKVDLPRIPRTAVVETHLLA</sequence>
<evidence type="ECO:0000313" key="2">
    <source>
        <dbReference type="Proteomes" id="UP000000361"/>
    </source>
</evidence>
<gene>
    <name evidence="1" type="ordered locus">Pden_3137</name>
</gene>
<dbReference type="KEGG" id="pde:Pden_3137"/>
<reference evidence="2" key="1">
    <citation type="submission" date="2006-12" db="EMBL/GenBank/DDBJ databases">
        <title>Complete sequence of chromosome 2 of Paracoccus denitrificans PD1222.</title>
        <authorList>
            <person name="Copeland A."/>
            <person name="Lucas S."/>
            <person name="Lapidus A."/>
            <person name="Barry K."/>
            <person name="Detter J.C."/>
            <person name="Glavina del Rio T."/>
            <person name="Hammon N."/>
            <person name="Israni S."/>
            <person name="Dalin E."/>
            <person name="Tice H."/>
            <person name="Pitluck S."/>
            <person name="Munk A.C."/>
            <person name="Brettin T."/>
            <person name="Bruce D."/>
            <person name="Han C."/>
            <person name="Tapia R."/>
            <person name="Gilna P."/>
            <person name="Schmutz J."/>
            <person name="Larimer F."/>
            <person name="Land M."/>
            <person name="Hauser L."/>
            <person name="Kyrpides N."/>
            <person name="Lykidis A."/>
            <person name="Spiro S."/>
            <person name="Richardson D.J."/>
            <person name="Moir J.W.B."/>
            <person name="Ferguson S.J."/>
            <person name="van Spanning R.J.M."/>
            <person name="Richardson P."/>
        </authorList>
    </citation>
    <scope>NUCLEOTIDE SEQUENCE [LARGE SCALE GENOMIC DNA]</scope>
    <source>
        <strain evidence="2">Pd 1222</strain>
    </source>
</reference>